<gene>
    <name evidence="1" type="ORF">GWK08_16940</name>
</gene>
<keyword evidence="2" id="KW-1185">Reference proteome</keyword>
<name>A0A6P0UP83_9FLAO</name>
<comment type="caution">
    <text evidence="1">The sequence shown here is derived from an EMBL/GenBank/DDBJ whole genome shotgun (WGS) entry which is preliminary data.</text>
</comment>
<sequence length="150" mass="17857">MKSIFEESSYQELQNRLEQLDEKTQPTWGKMNAAQMCAHCQGPLNVGLEKIALRNRPGLLKRLLFRAVRSSLYNDRPWKQSLPTARQFVINDDRDFHKEKDMLSALITEFHQAKNKENWIVHPYFGKFTPEQWGKMQYKHMDHHLRQFGL</sequence>
<accession>A0A6P0UP83</accession>
<dbReference type="Gene3D" id="1.20.120.450">
    <property type="entry name" value="dinb family like domain"/>
    <property type="match status" value="1"/>
</dbReference>
<dbReference type="Proteomes" id="UP000468581">
    <property type="component" value="Unassembled WGS sequence"/>
</dbReference>
<dbReference type="InterPro" id="IPR034660">
    <property type="entry name" value="DinB/YfiT-like"/>
</dbReference>
<reference evidence="1 2" key="1">
    <citation type="submission" date="2020-01" db="EMBL/GenBank/DDBJ databases">
        <title>Leptobacterium flavescens.</title>
        <authorList>
            <person name="Wang G."/>
        </authorList>
    </citation>
    <scope>NUCLEOTIDE SEQUENCE [LARGE SCALE GENOMIC DNA]</scope>
    <source>
        <strain evidence="1 2">KCTC 22160</strain>
    </source>
</reference>
<evidence type="ECO:0000313" key="2">
    <source>
        <dbReference type="Proteomes" id="UP000468581"/>
    </source>
</evidence>
<dbReference type="Pfam" id="PF07606">
    <property type="entry name" value="DUF1569"/>
    <property type="match status" value="1"/>
</dbReference>
<protein>
    <submittedName>
        <fullName evidence="1">DUF1569 domain-containing protein</fullName>
    </submittedName>
</protein>
<organism evidence="1 2">
    <name type="scientific">Leptobacterium flavescens</name>
    <dbReference type="NCBI Taxonomy" id="472055"/>
    <lineage>
        <taxon>Bacteria</taxon>
        <taxon>Pseudomonadati</taxon>
        <taxon>Bacteroidota</taxon>
        <taxon>Flavobacteriia</taxon>
        <taxon>Flavobacteriales</taxon>
        <taxon>Flavobacteriaceae</taxon>
        <taxon>Leptobacterium</taxon>
    </lineage>
</organism>
<dbReference type="EMBL" id="JAABOO010000004">
    <property type="protein sequence ID" value="NER15144.1"/>
    <property type="molecule type" value="Genomic_DNA"/>
</dbReference>
<dbReference type="RefSeq" id="WP_163608442.1">
    <property type="nucleotide sequence ID" value="NZ_JAABOO010000004.1"/>
</dbReference>
<dbReference type="InterPro" id="IPR011463">
    <property type="entry name" value="DUF1569"/>
</dbReference>
<proteinExistence type="predicted"/>
<evidence type="ECO:0000313" key="1">
    <source>
        <dbReference type="EMBL" id="NER15144.1"/>
    </source>
</evidence>
<dbReference type="AlphaFoldDB" id="A0A6P0UP83"/>